<evidence type="ECO:0000313" key="2">
    <source>
        <dbReference type="EMBL" id="TNN51521.1"/>
    </source>
</evidence>
<feature type="compositionally biased region" description="Basic and acidic residues" evidence="1">
    <location>
        <begin position="73"/>
        <end position="83"/>
    </location>
</feature>
<dbReference type="AlphaFoldDB" id="A0A4Z2GE96"/>
<dbReference type="Proteomes" id="UP000314294">
    <property type="component" value="Unassembled WGS sequence"/>
</dbReference>
<comment type="caution">
    <text evidence="2">The sequence shown here is derived from an EMBL/GenBank/DDBJ whole genome shotgun (WGS) entry which is preliminary data.</text>
</comment>
<gene>
    <name evidence="2" type="ORF">EYF80_038262</name>
</gene>
<accession>A0A4Z2GE96</accession>
<dbReference type="EMBL" id="SRLO01000579">
    <property type="protein sequence ID" value="TNN51521.1"/>
    <property type="molecule type" value="Genomic_DNA"/>
</dbReference>
<evidence type="ECO:0000256" key="1">
    <source>
        <dbReference type="SAM" id="MobiDB-lite"/>
    </source>
</evidence>
<feature type="region of interest" description="Disordered" evidence="1">
    <location>
        <begin position="1"/>
        <end position="94"/>
    </location>
</feature>
<sequence length="128" mass="14051">MYPSSWGTHCTPATSTLPSSSEKDSPRFSPWMVTSVPPSRGPATGLTWTRGKRDGPRSGRDTNNATGTSKARGPFEVERRRGSASDPGDTGGQCCLMVQRPSLPHQPHWNFLSARRHMPQLSRRAPHL</sequence>
<organism evidence="2 3">
    <name type="scientific">Liparis tanakae</name>
    <name type="common">Tanaka's snailfish</name>
    <dbReference type="NCBI Taxonomy" id="230148"/>
    <lineage>
        <taxon>Eukaryota</taxon>
        <taxon>Metazoa</taxon>
        <taxon>Chordata</taxon>
        <taxon>Craniata</taxon>
        <taxon>Vertebrata</taxon>
        <taxon>Euteleostomi</taxon>
        <taxon>Actinopterygii</taxon>
        <taxon>Neopterygii</taxon>
        <taxon>Teleostei</taxon>
        <taxon>Neoteleostei</taxon>
        <taxon>Acanthomorphata</taxon>
        <taxon>Eupercaria</taxon>
        <taxon>Perciformes</taxon>
        <taxon>Cottioidei</taxon>
        <taxon>Cottales</taxon>
        <taxon>Liparidae</taxon>
        <taxon>Liparis</taxon>
    </lineage>
</organism>
<proteinExistence type="predicted"/>
<protein>
    <submittedName>
        <fullName evidence="2">Uncharacterized protein</fullName>
    </submittedName>
</protein>
<feature type="compositionally biased region" description="Basic and acidic residues" evidence="1">
    <location>
        <begin position="51"/>
        <end position="60"/>
    </location>
</feature>
<reference evidence="2 3" key="1">
    <citation type="submission" date="2019-03" db="EMBL/GenBank/DDBJ databases">
        <title>First draft genome of Liparis tanakae, snailfish: a comprehensive survey of snailfish specific genes.</title>
        <authorList>
            <person name="Kim W."/>
            <person name="Song I."/>
            <person name="Jeong J.-H."/>
            <person name="Kim D."/>
            <person name="Kim S."/>
            <person name="Ryu S."/>
            <person name="Song J.Y."/>
            <person name="Lee S.K."/>
        </authorList>
    </citation>
    <scope>NUCLEOTIDE SEQUENCE [LARGE SCALE GENOMIC DNA]</scope>
    <source>
        <tissue evidence="2">Muscle</tissue>
    </source>
</reference>
<name>A0A4Z2GE96_9TELE</name>
<keyword evidence="3" id="KW-1185">Reference proteome</keyword>
<feature type="compositionally biased region" description="Polar residues" evidence="1">
    <location>
        <begin position="1"/>
        <end position="20"/>
    </location>
</feature>
<evidence type="ECO:0000313" key="3">
    <source>
        <dbReference type="Proteomes" id="UP000314294"/>
    </source>
</evidence>